<dbReference type="Pfam" id="PF11363">
    <property type="entry name" value="DUF3164"/>
    <property type="match status" value="1"/>
</dbReference>
<dbReference type="InterPro" id="IPR021505">
    <property type="entry name" value="Phage_B3_Orf6"/>
</dbReference>
<protein>
    <recommendedName>
        <fullName evidence="2">DUF3164 family protein</fullName>
    </recommendedName>
</protein>
<accession>A0A8S5RSY7</accession>
<sequence>MTTIEELLKKPITELSSTELKQVMAHKKKEEFEAEQARKEEIDKETDLLVNAIVGEYRQKSEDLRIWKDLQIEAILNNQRRMYESLGSEPKESKTITYKTRDGKQKVVLEYADKLGFNNEAIVHIDKIKEIIKQEFKDTNPKLFGFVESILVKNSAGDYDPQLLTKARKEAEKLDNPQEILEEFDKLEKCKVVEGTSRYVRAYEKDKNNKWQGITLNFSAL</sequence>
<dbReference type="EMBL" id="BK057801">
    <property type="protein sequence ID" value="DAE92475.1"/>
    <property type="molecule type" value="Genomic_DNA"/>
</dbReference>
<organism evidence="1">
    <name type="scientific">Myoviridae sp. ctQV19</name>
    <dbReference type="NCBI Taxonomy" id="2827607"/>
    <lineage>
        <taxon>Viruses</taxon>
        <taxon>Duplodnaviria</taxon>
        <taxon>Heunggongvirae</taxon>
        <taxon>Uroviricota</taxon>
        <taxon>Caudoviricetes</taxon>
    </lineage>
</organism>
<reference evidence="1" key="1">
    <citation type="journal article" date="2021" name="Proc. Natl. Acad. Sci. U.S.A.">
        <title>A Catalog of Tens of Thousands of Viruses from Human Metagenomes Reveals Hidden Associations with Chronic Diseases.</title>
        <authorList>
            <person name="Tisza M.J."/>
            <person name="Buck C.B."/>
        </authorList>
    </citation>
    <scope>NUCLEOTIDE SEQUENCE</scope>
    <source>
        <strain evidence="1">CtQV19</strain>
    </source>
</reference>
<evidence type="ECO:0008006" key="2">
    <source>
        <dbReference type="Google" id="ProtNLM"/>
    </source>
</evidence>
<name>A0A8S5RSY7_9CAUD</name>
<proteinExistence type="predicted"/>
<evidence type="ECO:0000313" key="1">
    <source>
        <dbReference type="EMBL" id="DAE92475.1"/>
    </source>
</evidence>